<organism evidence="2 3">
    <name type="scientific">Nonlabens dokdonensis</name>
    <dbReference type="NCBI Taxonomy" id="328515"/>
    <lineage>
        <taxon>Bacteria</taxon>
        <taxon>Pseudomonadati</taxon>
        <taxon>Bacteroidota</taxon>
        <taxon>Flavobacteriia</taxon>
        <taxon>Flavobacteriales</taxon>
        <taxon>Flavobacteriaceae</taxon>
        <taxon>Nonlabens</taxon>
    </lineage>
</organism>
<proteinExistence type="predicted"/>
<sequence>MVRNCKNCNELIYAGKTHCASCGCKWIENRITMRQVGHDFADMYIGLDTKFVRTFLDLFRRPEAVILGYMNGRRVNYMDAVRYILLSLFVTGIYMFIMKNSGAMDEYLANTLEQYSGTAYNTLNKEQLERQLRVVNKVMDYQSLIVFLTIPILALAGRITFWGKRYFNYTEQLVFYMYTYSQIIILTTPISLILLWVSPELFTYWSYVTYPAMFLYNAYCYKRCFKLDLSSTILKSLVGFITILILLVLSVILSVLLGFIGALIADKLGYDVKGFFETNFG</sequence>
<accession>A0ABX5PZR1</accession>
<keyword evidence="3" id="KW-1185">Reference proteome</keyword>
<feature type="transmembrane region" description="Helical" evidence="1">
    <location>
        <begin position="233"/>
        <end position="265"/>
    </location>
</feature>
<dbReference type="InterPro" id="IPR022134">
    <property type="entry name" value="DUF3667"/>
</dbReference>
<dbReference type="Proteomes" id="UP000248584">
    <property type="component" value="Unassembled WGS sequence"/>
</dbReference>
<feature type="transmembrane region" description="Helical" evidence="1">
    <location>
        <begin position="141"/>
        <end position="161"/>
    </location>
</feature>
<protein>
    <submittedName>
        <fullName evidence="2">Uncharacterized protein DUF3667</fullName>
    </submittedName>
</protein>
<keyword evidence="1" id="KW-0472">Membrane</keyword>
<dbReference type="EMBL" id="QKZR01000001">
    <property type="protein sequence ID" value="PZX43282.1"/>
    <property type="molecule type" value="Genomic_DNA"/>
</dbReference>
<evidence type="ECO:0000313" key="2">
    <source>
        <dbReference type="EMBL" id="PZX43282.1"/>
    </source>
</evidence>
<evidence type="ECO:0000256" key="1">
    <source>
        <dbReference type="SAM" id="Phobius"/>
    </source>
</evidence>
<feature type="transmembrane region" description="Helical" evidence="1">
    <location>
        <begin position="80"/>
        <end position="97"/>
    </location>
</feature>
<comment type="caution">
    <text evidence="2">The sequence shown here is derived from an EMBL/GenBank/DDBJ whole genome shotgun (WGS) entry which is preliminary data.</text>
</comment>
<evidence type="ECO:0000313" key="3">
    <source>
        <dbReference type="Proteomes" id="UP000248584"/>
    </source>
</evidence>
<reference evidence="2 3" key="1">
    <citation type="submission" date="2018-06" db="EMBL/GenBank/DDBJ databases">
        <title>Genomic Encyclopedia of Archaeal and Bacterial Type Strains, Phase II (KMG-II): from individual species to whole genera.</title>
        <authorList>
            <person name="Goeker M."/>
        </authorList>
    </citation>
    <scope>NUCLEOTIDE SEQUENCE [LARGE SCALE GENOMIC DNA]</scope>
    <source>
        <strain evidence="2 3">DSM 17205</strain>
    </source>
</reference>
<feature type="transmembrane region" description="Helical" evidence="1">
    <location>
        <begin position="202"/>
        <end position="221"/>
    </location>
</feature>
<dbReference type="RefSeq" id="WP_015361087.1">
    <property type="nucleotide sequence ID" value="NZ_QKZR01000001.1"/>
</dbReference>
<keyword evidence="1" id="KW-1133">Transmembrane helix</keyword>
<name>A0ABX5PZR1_9FLAO</name>
<dbReference type="Pfam" id="PF12412">
    <property type="entry name" value="DUF3667"/>
    <property type="match status" value="1"/>
</dbReference>
<feature type="transmembrane region" description="Helical" evidence="1">
    <location>
        <begin position="173"/>
        <end position="196"/>
    </location>
</feature>
<gene>
    <name evidence="2" type="ORF">LX97_00282</name>
</gene>
<keyword evidence="1" id="KW-0812">Transmembrane</keyword>